<dbReference type="AlphaFoldDB" id="A0A0F9DUS8"/>
<evidence type="ECO:0000313" key="2">
    <source>
        <dbReference type="EMBL" id="KKL21421.1"/>
    </source>
</evidence>
<keyword evidence="1" id="KW-1133">Transmembrane helix</keyword>
<protein>
    <submittedName>
        <fullName evidence="2">Uncharacterized protein</fullName>
    </submittedName>
</protein>
<name>A0A0F9DUS8_9ZZZZ</name>
<evidence type="ECO:0000256" key="1">
    <source>
        <dbReference type="SAM" id="Phobius"/>
    </source>
</evidence>
<comment type="caution">
    <text evidence="2">The sequence shown here is derived from an EMBL/GenBank/DDBJ whole genome shotgun (WGS) entry which is preliminary data.</text>
</comment>
<sequence>TFAIGFPGLGANVGGALAAGIGFSVTMLALLRLRFAWRHLAILSGILIIVSAMVFLSDRIFGLQSHAGKVGALIAKGDLGHILLIFKRKLVANYRLIKYSAWTKVLISILIVAPIMFVKPAGGLERIRDKKPNVWAAVIGITAGSSAALLLNDSGVIAASTSMLYAVVFVLFGLIVDKKEIMSSKIKS</sequence>
<proteinExistence type="predicted"/>
<feature type="transmembrane region" description="Helical" evidence="1">
    <location>
        <begin position="12"/>
        <end position="33"/>
    </location>
</feature>
<feature type="non-terminal residue" evidence="2">
    <location>
        <position position="1"/>
    </location>
</feature>
<keyword evidence="1" id="KW-0472">Membrane</keyword>
<reference evidence="2" key="1">
    <citation type="journal article" date="2015" name="Nature">
        <title>Complex archaea that bridge the gap between prokaryotes and eukaryotes.</title>
        <authorList>
            <person name="Spang A."/>
            <person name="Saw J.H."/>
            <person name="Jorgensen S.L."/>
            <person name="Zaremba-Niedzwiedzka K."/>
            <person name="Martijn J."/>
            <person name="Lind A.E."/>
            <person name="van Eijk R."/>
            <person name="Schleper C."/>
            <person name="Guy L."/>
            <person name="Ettema T.J."/>
        </authorList>
    </citation>
    <scope>NUCLEOTIDE SEQUENCE</scope>
</reference>
<keyword evidence="1" id="KW-0812">Transmembrane</keyword>
<organism evidence="2">
    <name type="scientific">marine sediment metagenome</name>
    <dbReference type="NCBI Taxonomy" id="412755"/>
    <lineage>
        <taxon>unclassified sequences</taxon>
        <taxon>metagenomes</taxon>
        <taxon>ecological metagenomes</taxon>
    </lineage>
</organism>
<gene>
    <name evidence="2" type="ORF">LCGC14_2445640</name>
</gene>
<dbReference type="EMBL" id="LAZR01037738">
    <property type="protein sequence ID" value="KKL21421.1"/>
    <property type="molecule type" value="Genomic_DNA"/>
</dbReference>
<feature type="transmembrane region" description="Helical" evidence="1">
    <location>
        <begin position="157"/>
        <end position="176"/>
    </location>
</feature>
<accession>A0A0F9DUS8</accession>
<feature type="transmembrane region" description="Helical" evidence="1">
    <location>
        <begin position="101"/>
        <end position="122"/>
    </location>
</feature>
<feature type="transmembrane region" description="Helical" evidence="1">
    <location>
        <begin position="40"/>
        <end position="57"/>
    </location>
</feature>